<organism evidence="2 3">
    <name type="scientific">Streptomyces aurantiacus JA 4570</name>
    <dbReference type="NCBI Taxonomy" id="1286094"/>
    <lineage>
        <taxon>Bacteria</taxon>
        <taxon>Bacillati</taxon>
        <taxon>Actinomycetota</taxon>
        <taxon>Actinomycetes</taxon>
        <taxon>Kitasatosporales</taxon>
        <taxon>Streptomycetaceae</taxon>
        <taxon>Streptomyces</taxon>
        <taxon>Streptomyces aurantiacus group</taxon>
    </lineage>
</organism>
<evidence type="ECO:0000256" key="1">
    <source>
        <dbReference type="SAM" id="SignalP"/>
    </source>
</evidence>
<dbReference type="OrthoDB" id="4302020at2"/>
<dbReference type="EMBL" id="AOPZ01000231">
    <property type="protein sequence ID" value="EPH42398.1"/>
    <property type="molecule type" value="Genomic_DNA"/>
</dbReference>
<reference evidence="2 3" key="1">
    <citation type="submission" date="2013-02" db="EMBL/GenBank/DDBJ databases">
        <title>Draft Genome Sequence of Streptomyces aurantiacus, Which Produces Setomimycin.</title>
        <authorList>
            <person name="Gruening B.A."/>
            <person name="Praeg A."/>
            <person name="Erxleben A."/>
            <person name="Guenther S."/>
            <person name="Mueller M."/>
        </authorList>
    </citation>
    <scope>NUCLEOTIDE SEQUENCE [LARGE SCALE GENOMIC DNA]</scope>
    <source>
        <strain evidence="2 3">JA 4570</strain>
    </source>
</reference>
<accession>S3ZGU6</accession>
<protein>
    <recommendedName>
        <fullName evidence="4">Peptidase inhibitor family I36</fullName>
    </recommendedName>
</protein>
<dbReference type="Proteomes" id="UP000014629">
    <property type="component" value="Unassembled WGS sequence"/>
</dbReference>
<keyword evidence="1" id="KW-0732">Signal</keyword>
<dbReference type="AlphaFoldDB" id="S3ZGU6"/>
<keyword evidence="3" id="KW-1185">Reference proteome</keyword>
<feature type="chain" id="PRO_5004525043" description="Peptidase inhibitor family I36" evidence="1">
    <location>
        <begin position="32"/>
        <end position="149"/>
    </location>
</feature>
<gene>
    <name evidence="2" type="ORF">STRAU_4538</name>
</gene>
<evidence type="ECO:0000313" key="2">
    <source>
        <dbReference type="EMBL" id="EPH42398.1"/>
    </source>
</evidence>
<feature type="signal peptide" evidence="1">
    <location>
        <begin position="1"/>
        <end position="31"/>
    </location>
</feature>
<proteinExistence type="predicted"/>
<dbReference type="PATRIC" id="fig|1286094.4.peg.4485"/>
<comment type="caution">
    <text evidence="2">The sequence shown here is derived from an EMBL/GenBank/DDBJ whole genome shotgun (WGS) entry which is preliminary data.</text>
</comment>
<dbReference type="InterPro" id="IPR006311">
    <property type="entry name" value="TAT_signal"/>
</dbReference>
<dbReference type="RefSeq" id="WP_016642664.1">
    <property type="nucleotide sequence ID" value="NZ_AOPZ01000231.1"/>
</dbReference>
<dbReference type="PROSITE" id="PS51318">
    <property type="entry name" value="TAT"/>
    <property type="match status" value="1"/>
</dbReference>
<evidence type="ECO:0000313" key="3">
    <source>
        <dbReference type="Proteomes" id="UP000014629"/>
    </source>
</evidence>
<name>S3ZGU6_9ACTN</name>
<evidence type="ECO:0008006" key="4">
    <source>
        <dbReference type="Google" id="ProtNLM"/>
    </source>
</evidence>
<sequence length="149" mass="15608">MIIGKRVALGTAALALGGGLMASSAAPTAFASQGPGAQRAPGAGAAVVDQAIQQSGEARRPGCAWPNVCFYKGNTLLAKYKDMGYQNLGPRAKQAKVITNSRRDDGAKLYFVHTSGQRKSACLKPRTTGSVNPGWKPYAIDIRNSPSCR</sequence>